<sequence length="149" mass="17064">MGFECEGFDPLRAYGPHNPFKEGTTYYGLDDYSSSSDDDDEAKKNKKTTEKPPFDTTDLIKYITQVRNSFGFDVDVIIPPWLMNLCMLYLIPIDASRPSHHNFVHKAAKTAIDEINVDMKSKSYELVEVAKFTFVPIGGWWIRFSVLLL</sequence>
<evidence type="ECO:0000313" key="2">
    <source>
        <dbReference type="EMBL" id="KAL1547142.1"/>
    </source>
</evidence>
<accession>A0ABD1GT18</accession>
<feature type="region of interest" description="Disordered" evidence="1">
    <location>
        <begin position="29"/>
        <end position="53"/>
    </location>
</feature>
<keyword evidence="3" id="KW-1185">Reference proteome</keyword>
<dbReference type="EMBL" id="JBEAFC010000008">
    <property type="protein sequence ID" value="KAL1547142.1"/>
    <property type="molecule type" value="Genomic_DNA"/>
</dbReference>
<proteinExistence type="predicted"/>
<name>A0ABD1GT18_SALDI</name>
<evidence type="ECO:0000313" key="3">
    <source>
        <dbReference type="Proteomes" id="UP001567538"/>
    </source>
</evidence>
<gene>
    <name evidence="2" type="ORF">AAHA92_23650</name>
</gene>
<comment type="caution">
    <text evidence="2">The sequence shown here is derived from an EMBL/GenBank/DDBJ whole genome shotgun (WGS) entry which is preliminary data.</text>
</comment>
<evidence type="ECO:0000256" key="1">
    <source>
        <dbReference type="SAM" id="MobiDB-lite"/>
    </source>
</evidence>
<feature type="compositionally biased region" description="Basic and acidic residues" evidence="1">
    <location>
        <begin position="41"/>
        <end position="53"/>
    </location>
</feature>
<protein>
    <submittedName>
        <fullName evidence="2">Uncharacterized protein</fullName>
    </submittedName>
</protein>
<organism evidence="2 3">
    <name type="scientific">Salvia divinorum</name>
    <name type="common">Maria pastora</name>
    <name type="synonym">Diviner's sage</name>
    <dbReference type="NCBI Taxonomy" id="28513"/>
    <lineage>
        <taxon>Eukaryota</taxon>
        <taxon>Viridiplantae</taxon>
        <taxon>Streptophyta</taxon>
        <taxon>Embryophyta</taxon>
        <taxon>Tracheophyta</taxon>
        <taxon>Spermatophyta</taxon>
        <taxon>Magnoliopsida</taxon>
        <taxon>eudicotyledons</taxon>
        <taxon>Gunneridae</taxon>
        <taxon>Pentapetalae</taxon>
        <taxon>asterids</taxon>
        <taxon>lamiids</taxon>
        <taxon>Lamiales</taxon>
        <taxon>Lamiaceae</taxon>
        <taxon>Nepetoideae</taxon>
        <taxon>Mentheae</taxon>
        <taxon>Salviinae</taxon>
        <taxon>Salvia</taxon>
        <taxon>Salvia subgen. Calosphace</taxon>
    </lineage>
</organism>
<dbReference type="AlphaFoldDB" id="A0ABD1GT18"/>
<reference evidence="2 3" key="1">
    <citation type="submission" date="2024-06" db="EMBL/GenBank/DDBJ databases">
        <title>A chromosome level genome sequence of Diviner's sage (Salvia divinorum).</title>
        <authorList>
            <person name="Ford S.A."/>
            <person name="Ro D.-K."/>
            <person name="Ness R.W."/>
            <person name="Phillips M.A."/>
        </authorList>
    </citation>
    <scope>NUCLEOTIDE SEQUENCE [LARGE SCALE GENOMIC DNA]</scope>
    <source>
        <strain evidence="2">SAF-2024a</strain>
        <tissue evidence="2">Leaf</tissue>
    </source>
</reference>
<dbReference type="Proteomes" id="UP001567538">
    <property type="component" value="Unassembled WGS sequence"/>
</dbReference>